<geneLocation type="plasmid" evidence="2">
    <name>pM7012</name>
</geneLocation>
<evidence type="ECO:0000313" key="2">
    <source>
        <dbReference type="EMBL" id="BAO18835.1"/>
    </source>
</evidence>
<name>V5YMM8_9BURK</name>
<accession>V5YMM8</accession>
<keyword evidence="1" id="KW-0812">Transmembrane</keyword>
<keyword evidence="2" id="KW-0614">Plasmid</keyword>
<proteinExistence type="predicted"/>
<evidence type="ECO:0000256" key="1">
    <source>
        <dbReference type="SAM" id="Phobius"/>
    </source>
</evidence>
<organism evidence="2">
    <name type="scientific">Burkholderia sp. M701</name>
    <dbReference type="NCBI Taxonomy" id="326454"/>
    <lineage>
        <taxon>Bacteria</taxon>
        <taxon>Pseudomonadati</taxon>
        <taxon>Pseudomonadota</taxon>
        <taxon>Betaproteobacteria</taxon>
        <taxon>Burkholderiales</taxon>
        <taxon>Burkholderiaceae</taxon>
        <taxon>Burkholderia</taxon>
    </lineage>
</organism>
<reference evidence="2" key="2">
    <citation type="submission" date="2024-06" db="EMBL/GenBank/DDBJ databases">
        <authorList>
            <person name="Sakai Y."/>
            <person name="Fujii T."/>
        </authorList>
    </citation>
    <scope>NUCLEOTIDE SEQUENCE</scope>
    <source>
        <strain evidence="2">M701</strain>
        <plasmid evidence="2">pM7012</plasmid>
    </source>
</reference>
<feature type="transmembrane region" description="Helical" evidence="1">
    <location>
        <begin position="34"/>
        <end position="53"/>
    </location>
</feature>
<keyword evidence="1" id="KW-0472">Membrane</keyword>
<protein>
    <submittedName>
        <fullName evidence="2">Uncharacterized protein</fullName>
    </submittedName>
</protein>
<dbReference type="EMBL" id="AB853026">
    <property type="protein sequence ID" value="BAO18835.1"/>
    <property type="molecule type" value="Genomic_DNA"/>
</dbReference>
<sequence length="77" mass="8520">MMKFFAGLIVLCFAGHYLSNMGQCGANYNWTCGTMWWLLACIAYCGGAAYLSARKLVRLSGRDQSSRMHRPTTSSGE</sequence>
<reference evidence="2" key="1">
    <citation type="journal article" date="2014" name="Microbiology">
        <title>A 2,4-dichlorophenoxyacetic acid degradation plasmid pM7012 discloses distribution of an unclassified megaplasmid group across bacterial species.</title>
        <authorList>
            <person name="Sakai Y."/>
            <person name="Ogawa N."/>
            <person name="Shimomura Y."/>
            <person name="Fujii T."/>
        </authorList>
    </citation>
    <scope>NUCLEOTIDE SEQUENCE</scope>
    <source>
        <strain evidence="2">M701</strain>
    </source>
</reference>
<dbReference type="AlphaFoldDB" id="V5YMM8"/>
<keyword evidence="1" id="KW-1133">Transmembrane helix</keyword>